<evidence type="ECO:0000256" key="2">
    <source>
        <dbReference type="ARBA" id="ARBA00022670"/>
    </source>
</evidence>
<evidence type="ECO:0000313" key="10">
    <source>
        <dbReference type="EMBL" id="KEZ39219.1"/>
    </source>
</evidence>
<dbReference type="PANTHER" id="PTHR47966:SF65">
    <property type="entry name" value="ASPARTIC-TYPE ENDOPEPTIDASE"/>
    <property type="match status" value="1"/>
</dbReference>
<feature type="disulfide bond" evidence="7">
    <location>
        <begin position="327"/>
        <end position="359"/>
    </location>
</feature>
<feature type="active site" evidence="6">
    <location>
        <position position="292"/>
    </location>
</feature>
<evidence type="ECO:0000256" key="3">
    <source>
        <dbReference type="ARBA" id="ARBA00022729"/>
    </source>
</evidence>
<dbReference type="OMA" id="SCRANGQ"/>
<dbReference type="InterPro" id="IPR001461">
    <property type="entry name" value="Aspartic_peptidase_A1"/>
</dbReference>
<dbReference type="GO" id="GO:0004190">
    <property type="term" value="F:aspartic-type endopeptidase activity"/>
    <property type="evidence" value="ECO:0007669"/>
    <property type="project" value="UniProtKB-KW"/>
</dbReference>
<dbReference type="PANTHER" id="PTHR47966">
    <property type="entry name" value="BETA-SITE APP-CLEAVING ENZYME, ISOFORM A-RELATED"/>
    <property type="match status" value="1"/>
</dbReference>
<keyword evidence="7" id="KW-1015">Disulfide bond</keyword>
<dbReference type="EMBL" id="JOWA01000154">
    <property type="protein sequence ID" value="KEZ39219.1"/>
    <property type="molecule type" value="Genomic_DNA"/>
</dbReference>
<protein>
    <submittedName>
        <fullName evidence="10">Eukaryotic aspartyl protease</fullName>
    </submittedName>
</protein>
<reference evidence="10 11" key="1">
    <citation type="journal article" date="2014" name="Genome Announc.">
        <title>Draft genome sequence of the pathogenic fungus Scedosporium apiospermum.</title>
        <authorList>
            <person name="Vandeputte P."/>
            <person name="Ghamrawi S."/>
            <person name="Rechenmann M."/>
            <person name="Iltis A."/>
            <person name="Giraud S."/>
            <person name="Fleury M."/>
            <person name="Thornton C."/>
            <person name="Delhaes L."/>
            <person name="Meyer W."/>
            <person name="Papon N."/>
            <person name="Bouchara J.P."/>
        </authorList>
    </citation>
    <scope>NUCLEOTIDE SEQUENCE [LARGE SCALE GENOMIC DNA]</scope>
    <source>
        <strain evidence="10 11">IHEM 14462</strain>
    </source>
</reference>
<sequence length="470" mass="50944">MARLKLSSLLLGLYGALALGASLPRTETSSDETALTPRGMLAFPVSHEEQEHPIERRRVRRQTDTDTPVFNYSSVAYMIELSIGTPGQSVKVIMDTGSSELWVDPDCNTASSQPQQSECLRNDYYDPSKSSSVVISNRQKTLRYGLGNATIRYVTDNIALPQSDISLKDVRFGVATETFQMSHGILGLSFGNRLNLQYNNFVDDLVDQGVIATRVFGVALGAKEETANSGLLTFGGLDTKKYSGKLHTSPILGPQNGEQLYRYWVTLNQIGVTDRKGNSKVYMDSELPVFFDTGATLSYLPEQVVTALADDLGAQYNPNYDLFLVPCGQQGSINFTFGNFTINVGLEEFVWQLSGSSTCALGAMVETDNSYILGASFLRSVYAVFDQETPAIHFAQYANCGSKLQEIPADQNAAAQFEGECSTNDIVGSGTNSGSGSGSGDDNAANMIRRNGMWLSVGVVAAEQALAWLV</sequence>
<feature type="domain" description="Peptidase A1" evidence="9">
    <location>
        <begin position="77"/>
        <end position="395"/>
    </location>
</feature>
<keyword evidence="4" id="KW-0064">Aspartyl protease</keyword>
<dbReference type="RefSeq" id="XP_016639018.1">
    <property type="nucleotide sequence ID" value="XM_016791174.1"/>
</dbReference>
<evidence type="ECO:0000313" key="11">
    <source>
        <dbReference type="Proteomes" id="UP000028545"/>
    </source>
</evidence>
<feature type="chain" id="PRO_5001775101" evidence="8">
    <location>
        <begin position="21"/>
        <end position="470"/>
    </location>
</feature>
<evidence type="ECO:0000256" key="8">
    <source>
        <dbReference type="SAM" id="SignalP"/>
    </source>
</evidence>
<dbReference type="PRINTS" id="PR00792">
    <property type="entry name" value="PEPSIN"/>
</dbReference>
<dbReference type="InterPro" id="IPR033121">
    <property type="entry name" value="PEPTIDASE_A1"/>
</dbReference>
<evidence type="ECO:0000256" key="7">
    <source>
        <dbReference type="PIRSR" id="PIRSR601461-2"/>
    </source>
</evidence>
<keyword evidence="5" id="KW-0378">Hydrolase</keyword>
<dbReference type="PROSITE" id="PS51767">
    <property type="entry name" value="PEPTIDASE_A1"/>
    <property type="match status" value="1"/>
</dbReference>
<keyword evidence="11" id="KW-1185">Reference proteome</keyword>
<name>A0A084FVV7_PSEDA</name>
<dbReference type="GO" id="GO:0006508">
    <property type="term" value="P:proteolysis"/>
    <property type="evidence" value="ECO:0007669"/>
    <property type="project" value="UniProtKB-KW"/>
</dbReference>
<dbReference type="InterPro" id="IPR021109">
    <property type="entry name" value="Peptidase_aspartic_dom_sf"/>
</dbReference>
<comment type="caution">
    <text evidence="10">The sequence shown here is derived from an EMBL/GenBank/DDBJ whole genome shotgun (WGS) entry which is preliminary data.</text>
</comment>
<dbReference type="KEGG" id="sapo:SAPIO_CDS9884"/>
<feature type="active site" evidence="6">
    <location>
        <position position="95"/>
    </location>
</feature>
<dbReference type="GeneID" id="27728956"/>
<dbReference type="CDD" id="cd05474">
    <property type="entry name" value="SAP_like"/>
    <property type="match status" value="1"/>
</dbReference>
<dbReference type="HOGENOM" id="CLU_013253_9_4_1"/>
<evidence type="ECO:0000256" key="4">
    <source>
        <dbReference type="ARBA" id="ARBA00022750"/>
    </source>
</evidence>
<proteinExistence type="inferred from homology"/>
<dbReference type="InterPro" id="IPR033876">
    <property type="entry name" value="SAP-like"/>
</dbReference>
<keyword evidence="2 10" id="KW-0645">Protease</keyword>
<feature type="signal peptide" evidence="8">
    <location>
        <begin position="1"/>
        <end position="20"/>
    </location>
</feature>
<keyword evidence="3 8" id="KW-0732">Signal</keyword>
<evidence type="ECO:0000256" key="5">
    <source>
        <dbReference type="ARBA" id="ARBA00022801"/>
    </source>
</evidence>
<organism evidence="10 11">
    <name type="scientific">Pseudallescheria apiosperma</name>
    <name type="common">Scedosporium apiospermum</name>
    <dbReference type="NCBI Taxonomy" id="563466"/>
    <lineage>
        <taxon>Eukaryota</taxon>
        <taxon>Fungi</taxon>
        <taxon>Dikarya</taxon>
        <taxon>Ascomycota</taxon>
        <taxon>Pezizomycotina</taxon>
        <taxon>Sordariomycetes</taxon>
        <taxon>Hypocreomycetidae</taxon>
        <taxon>Microascales</taxon>
        <taxon>Microascaceae</taxon>
        <taxon>Scedosporium</taxon>
    </lineage>
</organism>
<dbReference type="Proteomes" id="UP000028545">
    <property type="component" value="Unassembled WGS sequence"/>
</dbReference>
<comment type="similarity">
    <text evidence="1">Belongs to the peptidase A1 family.</text>
</comment>
<evidence type="ECO:0000256" key="6">
    <source>
        <dbReference type="PIRSR" id="PIRSR601461-1"/>
    </source>
</evidence>
<evidence type="ECO:0000259" key="9">
    <source>
        <dbReference type="PROSITE" id="PS51767"/>
    </source>
</evidence>
<dbReference type="VEuPathDB" id="FungiDB:SAPIO_CDS9884"/>
<dbReference type="SUPFAM" id="SSF50630">
    <property type="entry name" value="Acid proteases"/>
    <property type="match status" value="1"/>
</dbReference>
<dbReference type="Pfam" id="PF00026">
    <property type="entry name" value="Asp"/>
    <property type="match status" value="1"/>
</dbReference>
<gene>
    <name evidence="10" type="ORF">SAPIO_CDS9884</name>
</gene>
<evidence type="ECO:0000256" key="1">
    <source>
        <dbReference type="ARBA" id="ARBA00007447"/>
    </source>
</evidence>
<dbReference type="Gene3D" id="2.40.70.10">
    <property type="entry name" value="Acid Proteases"/>
    <property type="match status" value="2"/>
</dbReference>
<accession>A0A084FVV7</accession>
<dbReference type="OrthoDB" id="771136at2759"/>
<dbReference type="AlphaFoldDB" id="A0A084FVV7"/>